<protein>
    <submittedName>
        <fullName evidence="1">Uncharacterized protein</fullName>
    </submittedName>
</protein>
<dbReference type="AlphaFoldDB" id="A0A0P1IAU1"/>
<name>A0A0P1IAU1_9RHOB</name>
<proteinExistence type="predicted"/>
<dbReference type="Proteomes" id="UP000051870">
    <property type="component" value="Unassembled WGS sequence"/>
</dbReference>
<dbReference type="STRING" id="1715693.PH7735_02555"/>
<accession>A0A0P1IAU1</accession>
<organism evidence="1 2">
    <name type="scientific">Shimia thalassica</name>
    <dbReference type="NCBI Taxonomy" id="1715693"/>
    <lineage>
        <taxon>Bacteria</taxon>
        <taxon>Pseudomonadati</taxon>
        <taxon>Pseudomonadota</taxon>
        <taxon>Alphaproteobacteria</taxon>
        <taxon>Rhodobacterales</taxon>
        <taxon>Roseobacteraceae</taxon>
    </lineage>
</organism>
<reference evidence="2" key="1">
    <citation type="submission" date="2015-09" db="EMBL/GenBank/DDBJ databases">
        <authorList>
            <person name="Rodrigo-Torres Lidia"/>
            <person name="Arahal R.David."/>
        </authorList>
    </citation>
    <scope>NUCLEOTIDE SEQUENCE [LARGE SCALE GENOMIC DNA]</scope>
    <source>
        <strain evidence="2">CECT 7735</strain>
    </source>
</reference>
<evidence type="ECO:0000313" key="1">
    <source>
        <dbReference type="EMBL" id="CUK02252.1"/>
    </source>
</evidence>
<dbReference type="EMBL" id="CYTW01000002">
    <property type="protein sequence ID" value="CUK02252.1"/>
    <property type="molecule type" value="Genomic_DNA"/>
</dbReference>
<keyword evidence="2" id="KW-1185">Reference proteome</keyword>
<gene>
    <name evidence="1" type="ORF">PH7735_02555</name>
</gene>
<evidence type="ECO:0000313" key="2">
    <source>
        <dbReference type="Proteomes" id="UP000051870"/>
    </source>
</evidence>
<sequence length="40" mass="4370">MAIGGNLPVCGVKTRADTQNYGGVTNRCFEILQLKNFAIR</sequence>